<evidence type="ECO:0000313" key="4">
    <source>
        <dbReference type="Proteomes" id="UP000253509"/>
    </source>
</evidence>
<evidence type="ECO:0000313" key="3">
    <source>
        <dbReference type="EMBL" id="RBP71227.1"/>
    </source>
</evidence>
<proteinExistence type="predicted"/>
<reference evidence="3 4" key="1">
    <citation type="submission" date="2018-06" db="EMBL/GenBank/DDBJ databases">
        <title>Freshwater and sediment microbial communities from various areas in North America, analyzing microbe dynamics in response to fracking.</title>
        <authorList>
            <person name="Lamendella R."/>
        </authorList>
    </citation>
    <scope>NUCLEOTIDE SEQUENCE [LARGE SCALE GENOMIC DNA]</scope>
    <source>
        <strain evidence="3 4">3b_TX</strain>
    </source>
</reference>
<feature type="transmembrane region" description="Helical" evidence="1">
    <location>
        <begin position="271"/>
        <end position="295"/>
    </location>
</feature>
<name>A0A366IHX9_9MICO</name>
<dbReference type="InterPro" id="IPR009827">
    <property type="entry name" value="MatC_N"/>
</dbReference>
<keyword evidence="1" id="KW-0472">Membrane</keyword>
<dbReference type="Pfam" id="PF07158">
    <property type="entry name" value="MatC_N"/>
    <property type="match status" value="1"/>
</dbReference>
<feature type="transmembrane region" description="Helical" evidence="1">
    <location>
        <begin position="5"/>
        <end position="20"/>
    </location>
</feature>
<evidence type="ECO:0000259" key="2">
    <source>
        <dbReference type="Pfam" id="PF07158"/>
    </source>
</evidence>
<dbReference type="EMBL" id="QNSB01000006">
    <property type="protein sequence ID" value="RBP71227.1"/>
    <property type="molecule type" value="Genomic_DNA"/>
</dbReference>
<dbReference type="RefSeq" id="WP_113904328.1">
    <property type="nucleotide sequence ID" value="NZ_QNSB01000006.1"/>
</dbReference>
<evidence type="ECO:0000256" key="1">
    <source>
        <dbReference type="SAM" id="Phobius"/>
    </source>
</evidence>
<comment type="caution">
    <text evidence="3">The sequence shown here is derived from an EMBL/GenBank/DDBJ whole genome shotgun (WGS) entry which is preliminary data.</text>
</comment>
<sequence length="414" mass="42562">MTPEIVGVVGLVAIFAIAMWRKVNMGAVALVAAFLLGTFYFSLEAADISAGFPGNLLVTLVGVTFFFGLARTNGTVDHVVNGAVDLVKGRAALIPWVFFLLAAVITGSGAISAATNAILIPVGLAFATRYRINPVLIGLSIINGTNAGGFSPLAVYFSIVNGVLEGEGISVDPLTIFLVTFAFNLALNIVSFFVFGGRRLFHHSGGTDTGEELQAGTGPWSAKNTLTLLLFTLILVGGLFFGLDVGFLALTAAVVLGALWPADLKEGMSGIGWGVVLLIGGIITYVSVLQGAGVVDNLSNSVVGIGSALVAGLLMMYIAGIVSAFASTNAMFGVLVPLAAPLLVAGQLPALGFTLALCVAASAVDSSPFSTGGALVVANSEEDKQEKAFKGLMAWGMSMVAIIPVAVWLIFLAW</sequence>
<accession>A0A366IHX9</accession>
<feature type="transmembrane region" description="Helical" evidence="1">
    <location>
        <begin position="93"/>
        <end position="124"/>
    </location>
</feature>
<gene>
    <name evidence="3" type="ORF">DFO65_10670</name>
</gene>
<dbReference type="GO" id="GO:0016020">
    <property type="term" value="C:membrane"/>
    <property type="evidence" value="ECO:0007669"/>
    <property type="project" value="UniProtKB-SubCell"/>
</dbReference>
<feature type="transmembrane region" description="Helical" evidence="1">
    <location>
        <begin position="174"/>
        <end position="195"/>
    </location>
</feature>
<protein>
    <submittedName>
        <fullName evidence="3">UIT1 family transporter</fullName>
    </submittedName>
</protein>
<keyword evidence="1" id="KW-0812">Transmembrane</keyword>
<feature type="transmembrane region" description="Helical" evidence="1">
    <location>
        <begin position="136"/>
        <end position="159"/>
    </location>
</feature>
<feature type="transmembrane region" description="Helical" evidence="1">
    <location>
        <begin position="338"/>
        <end position="360"/>
    </location>
</feature>
<organism evidence="3 4">
    <name type="scientific">Brevibacterium celere</name>
    <dbReference type="NCBI Taxonomy" id="225845"/>
    <lineage>
        <taxon>Bacteria</taxon>
        <taxon>Bacillati</taxon>
        <taxon>Actinomycetota</taxon>
        <taxon>Actinomycetes</taxon>
        <taxon>Micrococcales</taxon>
        <taxon>Brevibacteriaceae</taxon>
        <taxon>Brevibacterium</taxon>
    </lineage>
</organism>
<feature type="transmembrane region" description="Helical" evidence="1">
    <location>
        <begin position="392"/>
        <end position="413"/>
    </location>
</feature>
<feature type="transmembrane region" description="Helical" evidence="1">
    <location>
        <begin position="302"/>
        <end position="326"/>
    </location>
</feature>
<dbReference type="AlphaFoldDB" id="A0A366IHX9"/>
<feature type="transmembrane region" description="Helical" evidence="1">
    <location>
        <begin position="26"/>
        <end position="43"/>
    </location>
</feature>
<feature type="transmembrane region" description="Helical" evidence="1">
    <location>
        <begin position="55"/>
        <end position="73"/>
    </location>
</feature>
<dbReference type="Proteomes" id="UP000253509">
    <property type="component" value="Unassembled WGS sequence"/>
</dbReference>
<dbReference type="GO" id="GO:0055085">
    <property type="term" value="P:transmembrane transport"/>
    <property type="evidence" value="ECO:0007669"/>
    <property type="project" value="InterPro"/>
</dbReference>
<keyword evidence="4" id="KW-1185">Reference proteome</keyword>
<feature type="domain" description="Dicarboxylate carrier MatC N-terminal" evidence="2">
    <location>
        <begin position="1"/>
        <end position="149"/>
    </location>
</feature>
<feature type="transmembrane region" description="Helical" evidence="1">
    <location>
        <begin position="228"/>
        <end position="259"/>
    </location>
</feature>
<keyword evidence="1" id="KW-1133">Transmembrane helix</keyword>